<accession>A0A351U717</accession>
<comment type="caution">
    <text evidence="3">The sequence shown here is derived from an EMBL/GenBank/DDBJ whole genome shotgun (WGS) entry which is preliminary data.</text>
</comment>
<dbReference type="PANTHER" id="PTHR42760">
    <property type="entry name" value="SHORT-CHAIN DEHYDROGENASES/REDUCTASES FAMILY MEMBER"/>
    <property type="match status" value="1"/>
</dbReference>
<dbReference type="SUPFAM" id="SSF51735">
    <property type="entry name" value="NAD(P)-binding Rossmann-fold domains"/>
    <property type="match status" value="1"/>
</dbReference>
<evidence type="ECO:0000256" key="1">
    <source>
        <dbReference type="ARBA" id="ARBA00006484"/>
    </source>
</evidence>
<evidence type="ECO:0000313" key="3">
    <source>
        <dbReference type="EMBL" id="NLW35867.1"/>
    </source>
</evidence>
<dbReference type="Proteomes" id="UP000777265">
    <property type="component" value="Unassembled WGS sequence"/>
</dbReference>
<proteinExistence type="inferred from homology"/>
<organism evidence="3 4">
    <name type="scientific">Syntrophorhabdus aromaticivorans</name>
    <dbReference type="NCBI Taxonomy" id="328301"/>
    <lineage>
        <taxon>Bacteria</taxon>
        <taxon>Pseudomonadati</taxon>
        <taxon>Thermodesulfobacteriota</taxon>
        <taxon>Syntrophorhabdia</taxon>
        <taxon>Syntrophorhabdales</taxon>
        <taxon>Syntrophorhabdaceae</taxon>
        <taxon>Syntrophorhabdus</taxon>
    </lineage>
</organism>
<dbReference type="FunFam" id="3.40.50.720:FF:000084">
    <property type="entry name" value="Short-chain dehydrogenase reductase"/>
    <property type="match status" value="1"/>
</dbReference>
<dbReference type="Gene3D" id="3.40.50.720">
    <property type="entry name" value="NAD(P)-binding Rossmann-like Domain"/>
    <property type="match status" value="1"/>
</dbReference>
<name>A0A351U717_9BACT</name>
<dbReference type="AlphaFoldDB" id="A0A351U717"/>
<reference evidence="3" key="2">
    <citation type="submission" date="2020-01" db="EMBL/GenBank/DDBJ databases">
        <authorList>
            <person name="Campanaro S."/>
        </authorList>
    </citation>
    <scope>NUCLEOTIDE SEQUENCE</scope>
    <source>
        <strain evidence="3">AS06rmzACSIP_7</strain>
    </source>
</reference>
<protein>
    <submittedName>
        <fullName evidence="3">SDR family oxidoreductase</fullName>
    </submittedName>
</protein>
<dbReference type="PANTHER" id="PTHR42760:SF133">
    <property type="entry name" value="3-OXOACYL-[ACYL-CARRIER-PROTEIN] REDUCTASE"/>
    <property type="match status" value="1"/>
</dbReference>
<keyword evidence="2" id="KW-0560">Oxidoreductase</keyword>
<dbReference type="PRINTS" id="PR00081">
    <property type="entry name" value="GDHRDH"/>
</dbReference>
<dbReference type="PROSITE" id="PS00061">
    <property type="entry name" value="ADH_SHORT"/>
    <property type="match status" value="1"/>
</dbReference>
<evidence type="ECO:0000313" key="4">
    <source>
        <dbReference type="Proteomes" id="UP000777265"/>
    </source>
</evidence>
<dbReference type="InterPro" id="IPR002347">
    <property type="entry name" value="SDR_fam"/>
</dbReference>
<dbReference type="GO" id="GO:0016616">
    <property type="term" value="F:oxidoreductase activity, acting on the CH-OH group of donors, NAD or NADP as acceptor"/>
    <property type="evidence" value="ECO:0007669"/>
    <property type="project" value="TreeGrafter"/>
</dbReference>
<reference evidence="3" key="1">
    <citation type="journal article" date="2020" name="Biotechnol. Biofuels">
        <title>New insights from the biogas microbiome by comprehensive genome-resolved metagenomics of nearly 1600 species originating from multiple anaerobic digesters.</title>
        <authorList>
            <person name="Campanaro S."/>
            <person name="Treu L."/>
            <person name="Rodriguez-R L.M."/>
            <person name="Kovalovszki A."/>
            <person name="Ziels R.M."/>
            <person name="Maus I."/>
            <person name="Zhu X."/>
            <person name="Kougias P.G."/>
            <person name="Basile A."/>
            <person name="Luo G."/>
            <person name="Schluter A."/>
            <person name="Konstantinidis K.T."/>
            <person name="Angelidaki I."/>
        </authorList>
    </citation>
    <scope>NUCLEOTIDE SEQUENCE</scope>
    <source>
        <strain evidence="3">AS06rmzACSIP_7</strain>
    </source>
</reference>
<dbReference type="CDD" id="cd05233">
    <property type="entry name" value="SDR_c"/>
    <property type="match status" value="1"/>
</dbReference>
<dbReference type="InterPro" id="IPR020904">
    <property type="entry name" value="Sc_DH/Rdtase_CS"/>
</dbReference>
<comment type="similarity">
    <text evidence="1">Belongs to the short-chain dehydrogenases/reductases (SDR) family.</text>
</comment>
<dbReference type="EMBL" id="JAAYEE010000179">
    <property type="protein sequence ID" value="NLW35867.1"/>
    <property type="molecule type" value="Genomic_DNA"/>
</dbReference>
<dbReference type="STRING" id="909663.GCA_000512235_02270"/>
<dbReference type="PRINTS" id="PR00080">
    <property type="entry name" value="SDRFAMILY"/>
</dbReference>
<dbReference type="Pfam" id="PF13561">
    <property type="entry name" value="adh_short_C2"/>
    <property type="match status" value="1"/>
</dbReference>
<evidence type="ECO:0000256" key="2">
    <source>
        <dbReference type="ARBA" id="ARBA00023002"/>
    </source>
</evidence>
<sequence length="255" mass="27038">MNRLKNKVAIITGSAQGIGAAFAVGFAKEGAKIVVADISDGSKTVQNVKDAGSDAIFVKTDVNQEEACTAMAKTAFDQFGAIDILINNAAIFGTIVLKPFTEVTSEEYKHVIEVNTSGAFHCIKAVFPYMKGKNGKIINMSSASILEGVPGMPHYVASKGAIMALTRCMARELGDFGIRVNSISPGFTHSEGGDRFDRNKAVPLPPLDELQVPGRCIKRPGLPEDLVGLALFLATDDSAFISGQMIVHDGGLSLY</sequence>
<dbReference type="InterPro" id="IPR036291">
    <property type="entry name" value="NAD(P)-bd_dom_sf"/>
</dbReference>
<gene>
    <name evidence="3" type="ORF">GXY80_10370</name>
</gene>